<keyword evidence="1" id="KW-0812">Transmembrane</keyword>
<proteinExistence type="predicted"/>
<keyword evidence="1" id="KW-0472">Membrane</keyword>
<keyword evidence="1" id="KW-1133">Transmembrane helix</keyword>
<keyword evidence="3" id="KW-1185">Reference proteome</keyword>
<dbReference type="EMBL" id="OU015566">
    <property type="protein sequence ID" value="CAG5104119.1"/>
    <property type="molecule type" value="Genomic_DNA"/>
</dbReference>
<accession>A0ABN7SLX6</accession>
<gene>
    <name evidence="2" type="ORF">OKIOD_LOCUS9867</name>
</gene>
<protein>
    <submittedName>
        <fullName evidence="2">Oidioi.mRNA.OKI2018_I69.chr1.g1102.t2.cds</fullName>
    </submittedName>
</protein>
<evidence type="ECO:0000313" key="3">
    <source>
        <dbReference type="Proteomes" id="UP001158576"/>
    </source>
</evidence>
<sequence>MESLPQKSPPIAPRSVVSTKVSKPLYTPVVGYGPSFVPYGSMLSLNSLILGFYLGTFSFAFPVTFSLFLKFF</sequence>
<organism evidence="2 3">
    <name type="scientific">Oikopleura dioica</name>
    <name type="common">Tunicate</name>
    <dbReference type="NCBI Taxonomy" id="34765"/>
    <lineage>
        <taxon>Eukaryota</taxon>
        <taxon>Metazoa</taxon>
        <taxon>Chordata</taxon>
        <taxon>Tunicata</taxon>
        <taxon>Appendicularia</taxon>
        <taxon>Copelata</taxon>
        <taxon>Oikopleuridae</taxon>
        <taxon>Oikopleura</taxon>
    </lineage>
</organism>
<evidence type="ECO:0000313" key="2">
    <source>
        <dbReference type="EMBL" id="CAG5104119.1"/>
    </source>
</evidence>
<feature type="transmembrane region" description="Helical" evidence="1">
    <location>
        <begin position="48"/>
        <end position="69"/>
    </location>
</feature>
<dbReference type="Proteomes" id="UP001158576">
    <property type="component" value="Chromosome 1"/>
</dbReference>
<name>A0ABN7SLX6_OIKDI</name>
<evidence type="ECO:0000256" key="1">
    <source>
        <dbReference type="SAM" id="Phobius"/>
    </source>
</evidence>
<reference evidence="2 3" key="1">
    <citation type="submission" date="2021-04" db="EMBL/GenBank/DDBJ databases">
        <authorList>
            <person name="Bliznina A."/>
        </authorList>
    </citation>
    <scope>NUCLEOTIDE SEQUENCE [LARGE SCALE GENOMIC DNA]</scope>
</reference>